<accession>A0A0E9V8T7</accession>
<dbReference type="EMBL" id="GBXM01034053">
    <property type="protein sequence ID" value="JAH74524.1"/>
    <property type="molecule type" value="Transcribed_RNA"/>
</dbReference>
<reference evidence="1" key="2">
    <citation type="journal article" date="2015" name="Fish Shellfish Immunol.">
        <title>Early steps in the European eel (Anguilla anguilla)-Vibrio vulnificus interaction in the gills: Role of the RtxA13 toxin.</title>
        <authorList>
            <person name="Callol A."/>
            <person name="Pajuelo D."/>
            <person name="Ebbesson L."/>
            <person name="Teles M."/>
            <person name="MacKenzie S."/>
            <person name="Amaro C."/>
        </authorList>
    </citation>
    <scope>NUCLEOTIDE SEQUENCE</scope>
</reference>
<proteinExistence type="predicted"/>
<name>A0A0E9V8T7_ANGAN</name>
<evidence type="ECO:0000313" key="1">
    <source>
        <dbReference type="EMBL" id="JAH74524.1"/>
    </source>
</evidence>
<protein>
    <submittedName>
        <fullName evidence="1">Uncharacterized protein</fullName>
    </submittedName>
</protein>
<reference evidence="1" key="1">
    <citation type="submission" date="2014-11" db="EMBL/GenBank/DDBJ databases">
        <authorList>
            <person name="Amaro Gonzalez C."/>
        </authorList>
    </citation>
    <scope>NUCLEOTIDE SEQUENCE</scope>
</reference>
<organism evidence="1">
    <name type="scientific">Anguilla anguilla</name>
    <name type="common">European freshwater eel</name>
    <name type="synonym">Muraena anguilla</name>
    <dbReference type="NCBI Taxonomy" id="7936"/>
    <lineage>
        <taxon>Eukaryota</taxon>
        <taxon>Metazoa</taxon>
        <taxon>Chordata</taxon>
        <taxon>Craniata</taxon>
        <taxon>Vertebrata</taxon>
        <taxon>Euteleostomi</taxon>
        <taxon>Actinopterygii</taxon>
        <taxon>Neopterygii</taxon>
        <taxon>Teleostei</taxon>
        <taxon>Anguilliformes</taxon>
        <taxon>Anguillidae</taxon>
        <taxon>Anguilla</taxon>
    </lineage>
</organism>
<sequence>MLANGRSNGVVM</sequence>